<dbReference type="SUPFAM" id="SSF53850">
    <property type="entry name" value="Periplasmic binding protein-like II"/>
    <property type="match status" value="1"/>
</dbReference>
<dbReference type="OrthoDB" id="9815174at2"/>
<sequence length="311" mass="34194">MQNQIELRHLRYFMVLARELHFGRAADTVGISQAPYSQQIKQLEDRMGTKLFERTTRRVSLTEGGVRFLEYCETILDTLDEGVSHARAASSEEGGRLRVGAIRPAANYILPEVLRRFRALYPAVIVDVFGMTTSAQLQRMESAELDLALVRPASIPGSFVAEVVCNEGLCAAIHEDNPLSKKSQLEMADLHQQPMVLFTDKVGTDYSGALRAAIARFNISPKIVGTFSDTFGGICLVASGLGIAVLPESSRSAASPGVVFRPIDIPDVTAKLVMVMPERKVARKTTDFAAIFKDVATTNQPWRMPRDAPQL</sequence>
<evidence type="ECO:0000256" key="1">
    <source>
        <dbReference type="ARBA" id="ARBA00009437"/>
    </source>
</evidence>
<dbReference type="GO" id="GO:0032993">
    <property type="term" value="C:protein-DNA complex"/>
    <property type="evidence" value="ECO:0007669"/>
    <property type="project" value="TreeGrafter"/>
</dbReference>
<dbReference type="Pfam" id="PF03466">
    <property type="entry name" value="LysR_substrate"/>
    <property type="match status" value="1"/>
</dbReference>
<evidence type="ECO:0000256" key="4">
    <source>
        <dbReference type="ARBA" id="ARBA00023163"/>
    </source>
</evidence>
<reference evidence="7" key="1">
    <citation type="submission" date="2016-10" db="EMBL/GenBank/DDBJ databases">
        <authorList>
            <person name="Varghese N."/>
            <person name="Submissions S."/>
        </authorList>
    </citation>
    <scope>NUCLEOTIDE SEQUENCE [LARGE SCALE GENOMIC DNA]</scope>
    <source>
        <strain evidence="7">DSM 26922</strain>
    </source>
</reference>
<dbReference type="FunFam" id="1.10.10.10:FF:000001">
    <property type="entry name" value="LysR family transcriptional regulator"/>
    <property type="match status" value="1"/>
</dbReference>
<dbReference type="GO" id="GO:0003700">
    <property type="term" value="F:DNA-binding transcription factor activity"/>
    <property type="evidence" value="ECO:0007669"/>
    <property type="project" value="InterPro"/>
</dbReference>
<dbReference type="PRINTS" id="PR00039">
    <property type="entry name" value="HTHLYSR"/>
</dbReference>
<dbReference type="InterPro" id="IPR000847">
    <property type="entry name" value="LysR_HTH_N"/>
</dbReference>
<keyword evidence="3 6" id="KW-0238">DNA-binding</keyword>
<dbReference type="Gene3D" id="1.10.10.10">
    <property type="entry name" value="Winged helix-like DNA-binding domain superfamily/Winged helix DNA-binding domain"/>
    <property type="match status" value="1"/>
</dbReference>
<comment type="similarity">
    <text evidence="1">Belongs to the LysR transcriptional regulatory family.</text>
</comment>
<dbReference type="Proteomes" id="UP000199441">
    <property type="component" value="Unassembled WGS sequence"/>
</dbReference>
<dbReference type="InterPro" id="IPR036390">
    <property type="entry name" value="WH_DNA-bd_sf"/>
</dbReference>
<dbReference type="PANTHER" id="PTHR30346">
    <property type="entry name" value="TRANSCRIPTIONAL DUAL REGULATOR HCAR-RELATED"/>
    <property type="match status" value="1"/>
</dbReference>
<evidence type="ECO:0000313" key="7">
    <source>
        <dbReference type="Proteomes" id="UP000199441"/>
    </source>
</evidence>
<gene>
    <name evidence="6" type="ORF">SAMN04488001_2778</name>
</gene>
<proteinExistence type="inferred from homology"/>
<name>A0A1H3A9B2_9RHOB</name>
<dbReference type="PANTHER" id="PTHR30346:SF30">
    <property type="entry name" value="SMALL NEUTRAL PROTEASE REGULATORY PROTEIN"/>
    <property type="match status" value="1"/>
</dbReference>
<keyword evidence="7" id="KW-1185">Reference proteome</keyword>
<evidence type="ECO:0000259" key="5">
    <source>
        <dbReference type="PROSITE" id="PS50931"/>
    </source>
</evidence>
<dbReference type="Pfam" id="PF00126">
    <property type="entry name" value="HTH_1"/>
    <property type="match status" value="1"/>
</dbReference>
<dbReference type="EMBL" id="FNOI01000005">
    <property type="protein sequence ID" value="SDX25888.1"/>
    <property type="molecule type" value="Genomic_DNA"/>
</dbReference>
<dbReference type="InterPro" id="IPR005119">
    <property type="entry name" value="LysR_subst-bd"/>
</dbReference>
<dbReference type="SUPFAM" id="SSF46785">
    <property type="entry name" value="Winged helix' DNA-binding domain"/>
    <property type="match status" value="1"/>
</dbReference>
<evidence type="ECO:0000256" key="2">
    <source>
        <dbReference type="ARBA" id="ARBA00023015"/>
    </source>
</evidence>
<evidence type="ECO:0000256" key="3">
    <source>
        <dbReference type="ARBA" id="ARBA00023125"/>
    </source>
</evidence>
<keyword evidence="4" id="KW-0804">Transcription</keyword>
<organism evidence="6 7">
    <name type="scientific">Litoreibacter albidus</name>
    <dbReference type="NCBI Taxonomy" id="670155"/>
    <lineage>
        <taxon>Bacteria</taxon>
        <taxon>Pseudomonadati</taxon>
        <taxon>Pseudomonadota</taxon>
        <taxon>Alphaproteobacteria</taxon>
        <taxon>Rhodobacterales</taxon>
        <taxon>Roseobacteraceae</taxon>
        <taxon>Litoreibacter</taxon>
    </lineage>
</organism>
<dbReference type="GO" id="GO:0003677">
    <property type="term" value="F:DNA binding"/>
    <property type="evidence" value="ECO:0007669"/>
    <property type="project" value="UniProtKB-KW"/>
</dbReference>
<dbReference type="InterPro" id="IPR036388">
    <property type="entry name" value="WH-like_DNA-bd_sf"/>
</dbReference>
<dbReference type="PROSITE" id="PS50931">
    <property type="entry name" value="HTH_LYSR"/>
    <property type="match status" value="1"/>
</dbReference>
<keyword evidence="2" id="KW-0805">Transcription regulation</keyword>
<dbReference type="AlphaFoldDB" id="A0A1H3A9B2"/>
<feature type="domain" description="HTH lysR-type" evidence="5">
    <location>
        <begin position="5"/>
        <end position="62"/>
    </location>
</feature>
<dbReference type="RefSeq" id="WP_089947536.1">
    <property type="nucleotide sequence ID" value="NZ_FNOI01000005.1"/>
</dbReference>
<dbReference type="CDD" id="cd08414">
    <property type="entry name" value="PBP2_LTTR_aromatics_like"/>
    <property type="match status" value="1"/>
</dbReference>
<accession>A0A1H3A9B2</accession>
<evidence type="ECO:0000313" key="6">
    <source>
        <dbReference type="EMBL" id="SDX25888.1"/>
    </source>
</evidence>
<dbReference type="Gene3D" id="3.40.190.10">
    <property type="entry name" value="Periplasmic binding protein-like II"/>
    <property type="match status" value="2"/>
</dbReference>
<protein>
    <submittedName>
        <fullName evidence="6">DNA-binding transcriptional regulator, LysR family</fullName>
    </submittedName>
</protein>
<dbReference type="STRING" id="670155.SAMN04488001_2778"/>